<dbReference type="Pfam" id="PF00126">
    <property type="entry name" value="HTH_1"/>
    <property type="match status" value="1"/>
</dbReference>
<evidence type="ECO:0000313" key="6">
    <source>
        <dbReference type="EMBL" id="AJD51499.1"/>
    </source>
</evidence>
<dbReference type="Proteomes" id="UP000007127">
    <property type="component" value="Chromosome"/>
</dbReference>
<dbReference type="GO" id="GO:0003700">
    <property type="term" value="F:DNA-binding transcription factor activity"/>
    <property type="evidence" value="ECO:0007669"/>
    <property type="project" value="InterPro"/>
</dbReference>
<dbReference type="InterPro" id="IPR036390">
    <property type="entry name" value="WH_DNA-bd_sf"/>
</dbReference>
<gene>
    <name evidence="6" type="ORF">TH3_06895</name>
</gene>
<dbReference type="Pfam" id="PF03466">
    <property type="entry name" value="LysR_substrate"/>
    <property type="match status" value="1"/>
</dbReference>
<dbReference type="EMBL" id="CP004388">
    <property type="protein sequence ID" value="AJD51499.1"/>
    <property type="molecule type" value="Genomic_DNA"/>
</dbReference>
<dbReference type="PANTHER" id="PTHR30537:SF71">
    <property type="entry name" value="TRANSCRIPTIONAL REGULATORY PROTEIN"/>
    <property type="match status" value="1"/>
</dbReference>
<dbReference type="InterPro" id="IPR036388">
    <property type="entry name" value="WH-like_DNA-bd_sf"/>
</dbReference>
<dbReference type="GO" id="GO:0043565">
    <property type="term" value="F:sequence-specific DNA binding"/>
    <property type="evidence" value="ECO:0007669"/>
    <property type="project" value="TreeGrafter"/>
</dbReference>
<dbReference type="PROSITE" id="PS50931">
    <property type="entry name" value="HTH_LYSR"/>
    <property type="match status" value="1"/>
</dbReference>
<dbReference type="KEGG" id="txi:TH3_06895"/>
<dbReference type="InterPro" id="IPR005119">
    <property type="entry name" value="LysR_subst-bd"/>
</dbReference>
<dbReference type="PANTHER" id="PTHR30537">
    <property type="entry name" value="HTH-TYPE TRANSCRIPTIONAL REGULATOR"/>
    <property type="match status" value="1"/>
</dbReference>
<dbReference type="FunFam" id="1.10.10.10:FF:000001">
    <property type="entry name" value="LysR family transcriptional regulator"/>
    <property type="match status" value="1"/>
</dbReference>
<dbReference type="SUPFAM" id="SSF46785">
    <property type="entry name" value="Winged helix' DNA-binding domain"/>
    <property type="match status" value="1"/>
</dbReference>
<evidence type="ECO:0000256" key="4">
    <source>
        <dbReference type="ARBA" id="ARBA00023163"/>
    </source>
</evidence>
<evidence type="ECO:0000259" key="5">
    <source>
        <dbReference type="PROSITE" id="PS50931"/>
    </source>
</evidence>
<dbReference type="FunFam" id="3.40.190.290:FF:000001">
    <property type="entry name" value="Transcriptional regulator, LysR family"/>
    <property type="match status" value="1"/>
</dbReference>
<sequence>MPMECLHDNPDCATNAFELNSKPEDQLDNRAGEMEVFIRVAELRSFSEAGRKLHLSPSAVSKLVTRIEDRLATRLLVRSTRGLQLTPEGEMYLVRAQRVLDEIDDAERAVASGGKAAPRGRLRVNASIAFGVMYVQPLIPAFLARYPEVELDFSLTDGIIDLLEERADIAIRSGSLPDSSLKARKLIESSRTIVASPEYIAKRGLPGHPDELDSHNCLRFNFPIPMNEWPFTNPDTGERFGRTVSGNFLCDSGPAMRRLCLSGLGMARLGRFHVQGDLKAGTLVEILPDWNPNDEQLIHAIFAGHEHLAARIRAFIDFLVNHIDPHGNGIRLP</sequence>
<organism evidence="6 7">
    <name type="scientific">Thalassospira xiamenensis M-5 = DSM 17429</name>
    <dbReference type="NCBI Taxonomy" id="1123366"/>
    <lineage>
        <taxon>Bacteria</taxon>
        <taxon>Pseudomonadati</taxon>
        <taxon>Pseudomonadota</taxon>
        <taxon>Alphaproteobacteria</taxon>
        <taxon>Rhodospirillales</taxon>
        <taxon>Thalassospiraceae</taxon>
        <taxon>Thalassospira</taxon>
    </lineage>
</organism>
<dbReference type="Gene3D" id="1.10.10.10">
    <property type="entry name" value="Winged helix-like DNA-binding domain superfamily/Winged helix DNA-binding domain"/>
    <property type="match status" value="1"/>
</dbReference>
<reference evidence="6 7" key="1">
    <citation type="journal article" date="2012" name="J. Bacteriol.">
        <title>Genome sequence of Thalassospira xiamenensis type strain M-5.</title>
        <authorList>
            <person name="Lai Q."/>
            <person name="Shao Z."/>
        </authorList>
    </citation>
    <scope>NUCLEOTIDE SEQUENCE [LARGE SCALE GENOMIC DNA]</scope>
    <source>
        <strain evidence="6 7">M-5</strain>
    </source>
</reference>
<keyword evidence="2" id="KW-0805">Transcription regulation</keyword>
<evidence type="ECO:0000313" key="7">
    <source>
        <dbReference type="Proteomes" id="UP000007127"/>
    </source>
</evidence>
<evidence type="ECO:0000256" key="3">
    <source>
        <dbReference type="ARBA" id="ARBA00023125"/>
    </source>
</evidence>
<dbReference type="GO" id="GO:0006351">
    <property type="term" value="P:DNA-templated transcription"/>
    <property type="evidence" value="ECO:0007669"/>
    <property type="project" value="TreeGrafter"/>
</dbReference>
<evidence type="ECO:0000256" key="2">
    <source>
        <dbReference type="ARBA" id="ARBA00023015"/>
    </source>
</evidence>
<dbReference type="Gene3D" id="3.40.190.290">
    <property type="match status" value="1"/>
</dbReference>
<comment type="similarity">
    <text evidence="1">Belongs to the LysR transcriptional regulatory family.</text>
</comment>
<name>A0AB72UBI1_9PROT</name>
<accession>A0AB72UBI1</accession>
<proteinExistence type="inferred from homology"/>
<evidence type="ECO:0000256" key="1">
    <source>
        <dbReference type="ARBA" id="ARBA00009437"/>
    </source>
</evidence>
<dbReference type="InterPro" id="IPR000847">
    <property type="entry name" value="LysR_HTH_N"/>
</dbReference>
<keyword evidence="3" id="KW-0238">DNA-binding</keyword>
<dbReference type="AlphaFoldDB" id="A0AB72UBI1"/>
<keyword evidence="4" id="KW-0804">Transcription</keyword>
<protein>
    <submittedName>
        <fullName evidence="6">LysR family transcriptional regulator</fullName>
    </submittedName>
</protein>
<dbReference type="SUPFAM" id="SSF53850">
    <property type="entry name" value="Periplasmic binding protein-like II"/>
    <property type="match status" value="1"/>
</dbReference>
<dbReference type="InterPro" id="IPR058163">
    <property type="entry name" value="LysR-type_TF_proteobact-type"/>
</dbReference>
<feature type="domain" description="HTH lysR-type" evidence="5">
    <location>
        <begin position="34"/>
        <end position="86"/>
    </location>
</feature>